<dbReference type="EMBL" id="MUYB01000071">
    <property type="protein sequence ID" value="OOR98529.1"/>
    <property type="molecule type" value="Genomic_DNA"/>
</dbReference>
<dbReference type="AlphaFoldDB" id="A0A1T0AR08"/>
<reference evidence="1 2" key="1">
    <citation type="submission" date="2017-02" db="EMBL/GenBank/DDBJ databases">
        <title>Draft genome sequence of Haemophilus felis CCUG 31170 type strain.</title>
        <authorList>
            <person name="Engstrom-Jakobsson H."/>
            <person name="Salva-Serra F."/>
            <person name="Thorell K."/>
            <person name="Gonzales-Siles L."/>
            <person name="Karlsson R."/>
            <person name="Boulund F."/>
            <person name="Engstrand L."/>
            <person name="Kristiansson E."/>
            <person name="Moore E."/>
        </authorList>
    </citation>
    <scope>NUCLEOTIDE SEQUENCE [LARGE SCALE GENOMIC DNA]</scope>
    <source>
        <strain evidence="1 2">CCUG 31170</strain>
    </source>
</reference>
<evidence type="ECO:0000313" key="1">
    <source>
        <dbReference type="EMBL" id="OOR98529.1"/>
    </source>
</evidence>
<comment type="caution">
    <text evidence="1">The sequence shown here is derived from an EMBL/GenBank/DDBJ whole genome shotgun (WGS) entry which is preliminary data.</text>
</comment>
<organism evidence="1 2">
    <name type="scientific">[Haemophilus] felis</name>
    <dbReference type="NCBI Taxonomy" id="123822"/>
    <lineage>
        <taxon>Bacteria</taxon>
        <taxon>Pseudomonadati</taxon>
        <taxon>Pseudomonadota</taxon>
        <taxon>Gammaproteobacteria</taxon>
        <taxon>Pasteurellales</taxon>
        <taxon>Pasteurellaceae</taxon>
    </lineage>
</organism>
<evidence type="ECO:0000313" key="2">
    <source>
        <dbReference type="Proteomes" id="UP000190023"/>
    </source>
</evidence>
<accession>A0A1T0AR08</accession>
<evidence type="ECO:0008006" key="3">
    <source>
        <dbReference type="Google" id="ProtNLM"/>
    </source>
</evidence>
<keyword evidence="2" id="KW-1185">Reference proteome</keyword>
<dbReference type="Proteomes" id="UP000190023">
    <property type="component" value="Unassembled WGS sequence"/>
</dbReference>
<name>A0A1T0AR08_9PAST</name>
<gene>
    <name evidence="1" type="ORF">B0188_11365</name>
</gene>
<protein>
    <recommendedName>
        <fullName evidence="3">EF-hand domain-containing protein</fullName>
    </recommendedName>
</protein>
<proteinExistence type="predicted"/>
<sequence>MKRKISFKNKNISIDVSHLYTYGTDNPQDLVNRIPSNEDVSIEVDIDEIESFVGSLFDPIKFNMFKYVSLGIKSDGTAITLQDFNKFSSVDNNGNGYLTQEQMESFSPSL</sequence>